<dbReference type="AlphaFoldDB" id="A0A7H1NT15"/>
<dbReference type="SUPFAM" id="SSF52540">
    <property type="entry name" value="P-loop containing nucleoside triphosphate hydrolases"/>
    <property type="match status" value="1"/>
</dbReference>
<evidence type="ECO:0000259" key="1">
    <source>
        <dbReference type="SMART" id="SM00382"/>
    </source>
</evidence>
<gene>
    <name evidence="2" type="ORF">JGUZn3_17070</name>
</gene>
<dbReference type="PANTHER" id="PTHR11669">
    <property type="entry name" value="REPLICATION FACTOR C / DNA POLYMERASE III GAMMA-TAU SUBUNIT"/>
    <property type="match status" value="1"/>
</dbReference>
<reference evidence="2 3" key="1">
    <citation type="submission" date="2020-08" db="EMBL/GenBank/DDBJ databases">
        <title>Complete genome sequence of Entomobacter blattae G55GP.</title>
        <authorList>
            <person name="Poehlein A."/>
            <person name="Guzman J."/>
            <person name="Daniel R."/>
            <person name="Vilcinskas A."/>
        </authorList>
    </citation>
    <scope>NUCLEOTIDE SEQUENCE [LARGE SCALE GENOMIC DNA]</scope>
    <source>
        <strain evidence="2 3">G55GP</strain>
    </source>
</reference>
<dbReference type="EMBL" id="CP060244">
    <property type="protein sequence ID" value="QNT78925.1"/>
    <property type="molecule type" value="Genomic_DNA"/>
</dbReference>
<evidence type="ECO:0000313" key="2">
    <source>
        <dbReference type="EMBL" id="QNT78925.1"/>
    </source>
</evidence>
<organism evidence="2 3">
    <name type="scientific">Entomobacter blattae</name>
    <dbReference type="NCBI Taxonomy" id="2762277"/>
    <lineage>
        <taxon>Bacteria</taxon>
        <taxon>Pseudomonadati</taxon>
        <taxon>Pseudomonadota</taxon>
        <taxon>Alphaproteobacteria</taxon>
        <taxon>Acetobacterales</taxon>
        <taxon>Acetobacteraceae</taxon>
        <taxon>Entomobacter</taxon>
    </lineage>
</organism>
<dbReference type="SMART" id="SM00382">
    <property type="entry name" value="AAA"/>
    <property type="match status" value="1"/>
</dbReference>
<dbReference type="Proteomes" id="UP000516349">
    <property type="component" value="Chromosome"/>
</dbReference>
<dbReference type="InterPro" id="IPR027417">
    <property type="entry name" value="P-loop_NTPase"/>
</dbReference>
<dbReference type="RefSeq" id="WP_203413144.1">
    <property type="nucleotide sequence ID" value="NZ_CP060244.1"/>
</dbReference>
<protein>
    <submittedName>
        <fullName evidence="2">DNA polymerase III, delta subunit</fullName>
    </submittedName>
</protein>
<proteinExistence type="predicted"/>
<evidence type="ECO:0000313" key="3">
    <source>
        <dbReference type="Proteomes" id="UP000516349"/>
    </source>
</evidence>
<name>A0A7H1NT15_9PROT</name>
<feature type="domain" description="AAA+ ATPase" evidence="1">
    <location>
        <begin position="29"/>
        <end position="171"/>
    </location>
</feature>
<dbReference type="InterPro" id="IPR050238">
    <property type="entry name" value="DNA_Rep/Repair_Clamp_Loader"/>
</dbReference>
<dbReference type="InterPro" id="IPR003593">
    <property type="entry name" value="AAA+_ATPase"/>
</dbReference>
<sequence length="321" mass="36602">MHYPRTIKRLWGHDKAVSQFTHAFELGKLFHGWLLDGPWGIGKTSFAYAMAHKLLDSGTKGQGKLIELGSHPDLLEIGRTQDEKKDRLRREIVVEDIRKINRFLHQTPALGGWRIVIIDEAETLNRNAANSLLKILEEPPEKSIIFLVCHGRGRLLSTLRSRCIELSFQSLNDEDMLEILAQQAPDTSLMQRKAVLAIAGGSPGMALILLEENGLFLYHQAQNLASSHMTRPEASKLTDILLKDEEKFFLYFSFLARVLHQKTQEMASKTPLASLSPLGRRKIQENLSLWQKIMETANTVERFNLDKRQALLNLFDLMRII</sequence>
<dbReference type="GO" id="GO:0006261">
    <property type="term" value="P:DNA-templated DNA replication"/>
    <property type="evidence" value="ECO:0007669"/>
    <property type="project" value="TreeGrafter"/>
</dbReference>
<dbReference type="Gene3D" id="3.40.50.300">
    <property type="entry name" value="P-loop containing nucleotide triphosphate hydrolases"/>
    <property type="match status" value="1"/>
</dbReference>
<dbReference type="KEGG" id="ebla:JGUZn3_17070"/>
<dbReference type="PANTHER" id="PTHR11669:SF8">
    <property type="entry name" value="DNA POLYMERASE III SUBUNIT DELTA"/>
    <property type="match status" value="1"/>
</dbReference>
<dbReference type="Pfam" id="PF13177">
    <property type="entry name" value="DNA_pol3_delta2"/>
    <property type="match status" value="1"/>
</dbReference>
<accession>A0A7H1NT15</accession>
<keyword evidence="3" id="KW-1185">Reference proteome</keyword>
<dbReference type="GO" id="GO:0009360">
    <property type="term" value="C:DNA polymerase III complex"/>
    <property type="evidence" value="ECO:0007669"/>
    <property type="project" value="TreeGrafter"/>
</dbReference>